<protein>
    <submittedName>
        <fullName evidence="1">Uncharacterized protein</fullName>
    </submittedName>
</protein>
<dbReference type="Proteomes" id="UP001497644">
    <property type="component" value="Chromosome 10"/>
</dbReference>
<dbReference type="EMBL" id="OZ034833">
    <property type="protein sequence ID" value="CAL1674905.1"/>
    <property type="molecule type" value="Genomic_DNA"/>
</dbReference>
<sequence>MAHTPGKHKKPWRQKILAKDIKYAVMLKSDSHYED</sequence>
<dbReference type="AlphaFoldDB" id="A0AAV2N6H1"/>
<name>A0AAV2N6H1_9HYME</name>
<reference evidence="1" key="1">
    <citation type="submission" date="2024-04" db="EMBL/GenBank/DDBJ databases">
        <authorList>
            <consortium name="Molecular Ecology Group"/>
        </authorList>
    </citation>
    <scope>NUCLEOTIDE SEQUENCE</scope>
</reference>
<keyword evidence="2" id="KW-1185">Reference proteome</keyword>
<accession>A0AAV2N6H1</accession>
<gene>
    <name evidence="1" type="ORF">LPLAT_LOCUS1431</name>
</gene>
<proteinExistence type="predicted"/>
<evidence type="ECO:0000313" key="2">
    <source>
        <dbReference type="Proteomes" id="UP001497644"/>
    </source>
</evidence>
<organism evidence="1 2">
    <name type="scientific">Lasius platythorax</name>
    <dbReference type="NCBI Taxonomy" id="488582"/>
    <lineage>
        <taxon>Eukaryota</taxon>
        <taxon>Metazoa</taxon>
        <taxon>Ecdysozoa</taxon>
        <taxon>Arthropoda</taxon>
        <taxon>Hexapoda</taxon>
        <taxon>Insecta</taxon>
        <taxon>Pterygota</taxon>
        <taxon>Neoptera</taxon>
        <taxon>Endopterygota</taxon>
        <taxon>Hymenoptera</taxon>
        <taxon>Apocrita</taxon>
        <taxon>Aculeata</taxon>
        <taxon>Formicoidea</taxon>
        <taxon>Formicidae</taxon>
        <taxon>Formicinae</taxon>
        <taxon>Lasius</taxon>
        <taxon>Lasius</taxon>
    </lineage>
</organism>
<evidence type="ECO:0000313" key="1">
    <source>
        <dbReference type="EMBL" id="CAL1674905.1"/>
    </source>
</evidence>